<dbReference type="EMBL" id="JASBNA010000006">
    <property type="protein sequence ID" value="KAK7690913.1"/>
    <property type="molecule type" value="Genomic_DNA"/>
</dbReference>
<proteinExistence type="predicted"/>
<name>A0AAW0GBU8_9APHY</name>
<organism evidence="1 2">
    <name type="scientific">Cerrena zonata</name>
    <dbReference type="NCBI Taxonomy" id="2478898"/>
    <lineage>
        <taxon>Eukaryota</taxon>
        <taxon>Fungi</taxon>
        <taxon>Dikarya</taxon>
        <taxon>Basidiomycota</taxon>
        <taxon>Agaricomycotina</taxon>
        <taxon>Agaricomycetes</taxon>
        <taxon>Polyporales</taxon>
        <taxon>Cerrenaceae</taxon>
        <taxon>Cerrena</taxon>
    </lineage>
</organism>
<evidence type="ECO:0000313" key="1">
    <source>
        <dbReference type="EMBL" id="KAK7690913.1"/>
    </source>
</evidence>
<protein>
    <submittedName>
        <fullName evidence="1">Uncharacterized protein</fullName>
    </submittedName>
</protein>
<sequence length="202" mass="22618">MSPSELAVLAKSVRDYDRLVALKPTRVKNDIASDVNLRKGNLQLNLSRFKTRMRTSDSQVIEVKINNGGKTSKVFGRVTEVKGKSAQVSLKSGVVQGGRISVSTLGKDDPTNSEMERTDVVLTCLQKANSLFTESFTTWIFLGRRFPTSPSTTRPSVCFPGTRQLNDSQDPRREAYPVKRQLRSCVSCPGSPWYWKDNRDRS</sequence>
<keyword evidence="2" id="KW-1185">Reference proteome</keyword>
<reference evidence="1 2" key="1">
    <citation type="submission" date="2022-09" db="EMBL/GenBank/DDBJ databases">
        <authorList>
            <person name="Palmer J.M."/>
        </authorList>
    </citation>
    <scope>NUCLEOTIDE SEQUENCE [LARGE SCALE GENOMIC DNA]</scope>
    <source>
        <strain evidence="1 2">DSM 7382</strain>
    </source>
</reference>
<evidence type="ECO:0000313" key="2">
    <source>
        <dbReference type="Proteomes" id="UP001385951"/>
    </source>
</evidence>
<gene>
    <name evidence="1" type="ORF">QCA50_006016</name>
</gene>
<dbReference type="Proteomes" id="UP001385951">
    <property type="component" value="Unassembled WGS sequence"/>
</dbReference>
<accession>A0AAW0GBU8</accession>
<dbReference type="AlphaFoldDB" id="A0AAW0GBU8"/>
<comment type="caution">
    <text evidence="1">The sequence shown here is derived from an EMBL/GenBank/DDBJ whole genome shotgun (WGS) entry which is preliminary data.</text>
</comment>